<dbReference type="AlphaFoldDB" id="A0A2G2WWR8"/>
<dbReference type="PROSITE" id="PS50600">
    <property type="entry name" value="ULP_PROTEASE"/>
    <property type="match status" value="1"/>
</dbReference>
<keyword evidence="6" id="KW-1185">Reference proteome</keyword>
<keyword evidence="3" id="KW-0378">Hydrolase</keyword>
<dbReference type="Proteomes" id="UP000224567">
    <property type="component" value="Unassembled WGS sequence"/>
</dbReference>
<evidence type="ECO:0000313" key="6">
    <source>
        <dbReference type="Proteomes" id="UP000224567"/>
    </source>
</evidence>
<evidence type="ECO:0000313" key="5">
    <source>
        <dbReference type="EMBL" id="PHT49706.1"/>
    </source>
</evidence>
<feature type="domain" description="Ubiquitin-like protease family profile" evidence="4">
    <location>
        <begin position="1"/>
        <end position="168"/>
    </location>
</feature>
<accession>A0A2G2WWR8</accession>
<organism evidence="5 6">
    <name type="scientific">Capsicum baccatum</name>
    <name type="common">Peruvian pepper</name>
    <dbReference type="NCBI Taxonomy" id="33114"/>
    <lineage>
        <taxon>Eukaryota</taxon>
        <taxon>Viridiplantae</taxon>
        <taxon>Streptophyta</taxon>
        <taxon>Embryophyta</taxon>
        <taxon>Tracheophyta</taxon>
        <taxon>Spermatophyta</taxon>
        <taxon>Magnoliopsida</taxon>
        <taxon>eudicotyledons</taxon>
        <taxon>Gunneridae</taxon>
        <taxon>Pentapetalae</taxon>
        <taxon>asterids</taxon>
        <taxon>lamiids</taxon>
        <taxon>Solanales</taxon>
        <taxon>Solanaceae</taxon>
        <taxon>Solanoideae</taxon>
        <taxon>Capsiceae</taxon>
        <taxon>Capsicum</taxon>
    </lineage>
</organism>
<dbReference type="InterPro" id="IPR038765">
    <property type="entry name" value="Papain-like_cys_pep_sf"/>
</dbReference>
<dbReference type="Gene3D" id="3.40.395.10">
    <property type="entry name" value="Adenoviral Proteinase, Chain A"/>
    <property type="match status" value="1"/>
</dbReference>
<dbReference type="GO" id="GO:0008234">
    <property type="term" value="F:cysteine-type peptidase activity"/>
    <property type="evidence" value="ECO:0007669"/>
    <property type="project" value="InterPro"/>
</dbReference>
<dbReference type="GO" id="GO:0006508">
    <property type="term" value="P:proteolysis"/>
    <property type="evidence" value="ECO:0007669"/>
    <property type="project" value="UniProtKB-KW"/>
</dbReference>
<keyword evidence="2" id="KW-0645">Protease</keyword>
<reference evidence="5 6" key="1">
    <citation type="journal article" date="2017" name="Genome Biol.">
        <title>New reference genome sequences of hot pepper reveal the massive evolution of plant disease-resistance genes by retroduplication.</title>
        <authorList>
            <person name="Kim S."/>
            <person name="Park J."/>
            <person name="Yeom S.I."/>
            <person name="Kim Y.M."/>
            <person name="Seo E."/>
            <person name="Kim K.T."/>
            <person name="Kim M.S."/>
            <person name="Lee J.M."/>
            <person name="Cheong K."/>
            <person name="Shin H.S."/>
            <person name="Kim S.B."/>
            <person name="Han K."/>
            <person name="Lee J."/>
            <person name="Park M."/>
            <person name="Lee H.A."/>
            <person name="Lee H.Y."/>
            <person name="Lee Y."/>
            <person name="Oh S."/>
            <person name="Lee J.H."/>
            <person name="Choi E."/>
            <person name="Choi E."/>
            <person name="Lee S.E."/>
            <person name="Jeon J."/>
            <person name="Kim H."/>
            <person name="Choi G."/>
            <person name="Song H."/>
            <person name="Lee J."/>
            <person name="Lee S.C."/>
            <person name="Kwon J.K."/>
            <person name="Lee H.Y."/>
            <person name="Koo N."/>
            <person name="Hong Y."/>
            <person name="Kim R.W."/>
            <person name="Kang W.H."/>
            <person name="Huh J.H."/>
            <person name="Kang B.C."/>
            <person name="Yang T.J."/>
            <person name="Lee Y.H."/>
            <person name="Bennetzen J.L."/>
            <person name="Choi D."/>
        </authorList>
    </citation>
    <scope>NUCLEOTIDE SEQUENCE [LARGE SCALE GENOMIC DNA]</scope>
    <source>
        <strain evidence="6">cv. PBC81</strain>
    </source>
</reference>
<gene>
    <name evidence="5" type="ORF">CQW23_09453</name>
</gene>
<protein>
    <recommendedName>
        <fullName evidence="4">Ubiquitin-like protease family profile domain-containing protein</fullName>
    </recommendedName>
</protein>
<reference evidence="6" key="2">
    <citation type="journal article" date="2017" name="J. Anim. Genet.">
        <title>Multiple reference genome sequences of hot pepper reveal the massive evolution of plant disease resistance genes by retroduplication.</title>
        <authorList>
            <person name="Kim S."/>
            <person name="Park J."/>
            <person name="Yeom S.-I."/>
            <person name="Kim Y.-M."/>
            <person name="Seo E."/>
            <person name="Kim K.-T."/>
            <person name="Kim M.-S."/>
            <person name="Lee J.M."/>
            <person name="Cheong K."/>
            <person name="Shin H.-S."/>
            <person name="Kim S.-B."/>
            <person name="Han K."/>
            <person name="Lee J."/>
            <person name="Park M."/>
            <person name="Lee H.-A."/>
            <person name="Lee H.-Y."/>
            <person name="Lee Y."/>
            <person name="Oh S."/>
            <person name="Lee J.H."/>
            <person name="Choi E."/>
            <person name="Choi E."/>
            <person name="Lee S.E."/>
            <person name="Jeon J."/>
            <person name="Kim H."/>
            <person name="Choi G."/>
            <person name="Song H."/>
            <person name="Lee J."/>
            <person name="Lee S.-C."/>
            <person name="Kwon J.-K."/>
            <person name="Lee H.-Y."/>
            <person name="Koo N."/>
            <person name="Hong Y."/>
            <person name="Kim R.W."/>
            <person name="Kang W.-H."/>
            <person name="Huh J.H."/>
            <person name="Kang B.-C."/>
            <person name="Yang T.-J."/>
            <person name="Lee Y.-H."/>
            <person name="Bennetzen J.L."/>
            <person name="Choi D."/>
        </authorList>
    </citation>
    <scope>NUCLEOTIDE SEQUENCE [LARGE SCALE GENOMIC DNA]</scope>
    <source>
        <strain evidence="6">cv. PBC81</strain>
    </source>
</reference>
<comment type="similarity">
    <text evidence="1">Belongs to the peptidase C48 family.</text>
</comment>
<dbReference type="Pfam" id="PF02902">
    <property type="entry name" value="Peptidase_C48"/>
    <property type="match status" value="1"/>
</dbReference>
<dbReference type="EMBL" id="MLFT02000004">
    <property type="protein sequence ID" value="PHT49706.1"/>
    <property type="molecule type" value="Genomic_DNA"/>
</dbReference>
<name>A0A2G2WWR8_CAPBA</name>
<dbReference type="PANTHER" id="PTHR31470">
    <property type="entry name" value="CYSTEINE PROTEINASES SUPERFAMILY PROTEIN-RELATED-RELATED"/>
    <property type="match status" value="1"/>
</dbReference>
<dbReference type="OrthoDB" id="1939479at2759"/>
<evidence type="ECO:0000259" key="4">
    <source>
        <dbReference type="PROSITE" id="PS50600"/>
    </source>
</evidence>
<dbReference type="SUPFAM" id="SSF54001">
    <property type="entry name" value="Cysteine proteinases"/>
    <property type="match status" value="1"/>
</dbReference>
<comment type="caution">
    <text evidence="5">The sequence shown here is derived from an EMBL/GenBank/DDBJ whole genome shotgun (WGS) entry which is preliminary data.</text>
</comment>
<proteinExistence type="inferred from homology"/>
<evidence type="ECO:0000256" key="3">
    <source>
        <dbReference type="ARBA" id="ARBA00022801"/>
    </source>
</evidence>
<dbReference type="PANTHER" id="PTHR31470:SF46">
    <property type="entry name" value="ULP1 PROTEASE FAMILY, C-TERMINAL CATALYTIC DOMAIN CONTAINING PROTEIN"/>
    <property type="match status" value="1"/>
</dbReference>
<dbReference type="InterPro" id="IPR003653">
    <property type="entry name" value="Peptidase_C48_C"/>
</dbReference>
<evidence type="ECO:0000256" key="2">
    <source>
        <dbReference type="ARBA" id="ARBA00022670"/>
    </source>
</evidence>
<sequence length="206" mass="23693">MYYLRKKYKNTNFPISRYTTTDCFFKVYIDKAYVNCYNSDIAKDLATQDTSTRTDEIADTEKSLINTIKGLSTCAGQPWHMVNKVFVPINYDDAFHWVLEVIALKDRCIHVYDSMAPSRKRKQTSDIEKLAEKYERDPFQVEYVSEIAQQDSGRLDCGVFVAIYAEYLSEGLGIPCSGIVAQYHHLRYSSLLCNYGSEKVENGYVS</sequence>
<evidence type="ECO:0000256" key="1">
    <source>
        <dbReference type="ARBA" id="ARBA00005234"/>
    </source>
</evidence>